<comment type="caution">
    <text evidence="14">The sequence shown here is derived from an EMBL/GenBank/DDBJ whole genome shotgun (WGS) entry which is preliminary data.</text>
</comment>
<dbReference type="Pfam" id="PF00589">
    <property type="entry name" value="Phage_integrase"/>
    <property type="match status" value="1"/>
</dbReference>
<dbReference type="SUPFAM" id="SSF47823">
    <property type="entry name" value="lambda integrase-like, N-terminal domain"/>
    <property type="match status" value="1"/>
</dbReference>
<evidence type="ECO:0000256" key="10">
    <source>
        <dbReference type="ARBA" id="ARBA00023306"/>
    </source>
</evidence>
<evidence type="ECO:0000256" key="11">
    <source>
        <dbReference type="HAMAP-Rule" id="MF_01808"/>
    </source>
</evidence>
<evidence type="ECO:0000256" key="7">
    <source>
        <dbReference type="ARBA" id="ARBA00022908"/>
    </source>
</evidence>
<feature type="domain" description="Tyr recombinase" evidence="12">
    <location>
        <begin position="118"/>
        <end position="298"/>
    </location>
</feature>
<dbReference type="EMBL" id="JBEWTB010000002">
    <property type="protein sequence ID" value="MET4756870.1"/>
    <property type="molecule type" value="Genomic_DNA"/>
</dbReference>
<comment type="subunit">
    <text evidence="11">Forms a cyclic heterotetrameric complex composed of two molecules of XerC and two molecules of XerD.</text>
</comment>
<dbReference type="NCBIfam" id="TIGR02224">
    <property type="entry name" value="recomb_XerC"/>
    <property type="match status" value="1"/>
</dbReference>
<evidence type="ECO:0000256" key="1">
    <source>
        <dbReference type="ARBA" id="ARBA00004496"/>
    </source>
</evidence>
<keyword evidence="7 11" id="KW-0229">DNA integration</keyword>
<dbReference type="Pfam" id="PF02899">
    <property type="entry name" value="Phage_int_SAM_1"/>
    <property type="match status" value="1"/>
</dbReference>
<evidence type="ECO:0000256" key="5">
    <source>
        <dbReference type="ARBA" id="ARBA00022618"/>
    </source>
</evidence>
<dbReference type="InterPro" id="IPR050090">
    <property type="entry name" value="Tyrosine_recombinase_XerCD"/>
</dbReference>
<evidence type="ECO:0000313" key="15">
    <source>
        <dbReference type="Proteomes" id="UP001549366"/>
    </source>
</evidence>
<evidence type="ECO:0000256" key="9">
    <source>
        <dbReference type="ARBA" id="ARBA00023172"/>
    </source>
</evidence>
<dbReference type="PROSITE" id="PS51898">
    <property type="entry name" value="TYR_RECOMBINASE"/>
    <property type="match status" value="1"/>
</dbReference>
<keyword evidence="15" id="KW-1185">Reference proteome</keyword>
<dbReference type="PANTHER" id="PTHR30349:SF81">
    <property type="entry name" value="TYROSINE RECOMBINASE XERC"/>
    <property type="match status" value="1"/>
</dbReference>
<dbReference type="InterPro" id="IPR011931">
    <property type="entry name" value="Recomb_XerC"/>
</dbReference>
<organism evidence="14 15">
    <name type="scientific">Endozoicomonas lisbonensis</name>
    <dbReference type="NCBI Taxonomy" id="3120522"/>
    <lineage>
        <taxon>Bacteria</taxon>
        <taxon>Pseudomonadati</taxon>
        <taxon>Pseudomonadota</taxon>
        <taxon>Gammaproteobacteria</taxon>
        <taxon>Oceanospirillales</taxon>
        <taxon>Endozoicomonadaceae</taxon>
        <taxon>Endozoicomonas</taxon>
    </lineage>
</organism>
<evidence type="ECO:0000259" key="13">
    <source>
        <dbReference type="PROSITE" id="PS51900"/>
    </source>
</evidence>
<feature type="domain" description="Core-binding (CB)" evidence="13">
    <location>
        <begin position="11"/>
        <end position="97"/>
    </location>
</feature>
<accession>A0ABV2SGI4</accession>
<dbReference type="InterPro" id="IPR023009">
    <property type="entry name" value="Tyrosine_recombinase_XerC/XerD"/>
</dbReference>
<dbReference type="InterPro" id="IPR044068">
    <property type="entry name" value="CB"/>
</dbReference>
<feature type="active site" evidence="11">
    <location>
        <position position="181"/>
    </location>
</feature>
<feature type="active site" description="O-(3'-phospho-DNA)-tyrosine intermediate" evidence="11">
    <location>
        <position position="285"/>
    </location>
</feature>
<dbReference type="HAMAP" id="MF_01808">
    <property type="entry name" value="Recomb_XerC_XerD"/>
    <property type="match status" value="1"/>
</dbReference>
<comment type="similarity">
    <text evidence="2 11">Belongs to the 'phage' integrase family. XerC subfamily.</text>
</comment>
<feature type="active site" evidence="11">
    <location>
        <position position="253"/>
    </location>
</feature>
<feature type="active site" evidence="11">
    <location>
        <position position="250"/>
    </location>
</feature>
<keyword evidence="9 11" id="KW-0233">DNA recombination</keyword>
<keyword evidence="5 11" id="KW-0132">Cell division</keyword>
<feature type="active site" evidence="11">
    <location>
        <position position="276"/>
    </location>
</feature>
<keyword evidence="8 11" id="KW-0238">DNA-binding</keyword>
<protein>
    <recommendedName>
        <fullName evidence="3 11">Tyrosine recombinase XerC</fullName>
    </recommendedName>
</protein>
<sequence>MSFQQTSLQRDPLQKDINAFLDYLKFEKNSSRHTLAAYCRDLKKLSDWLASQNISTWPELSEKRLRLWLAELHGNGLQSKSLQRLLSSVRSLFRYLNRQGIVEDNPAKLLSAPKASRKLPVTLDTDQMDALLNNRDDDPLVLRDQAMLELFYSSGLRLSELVGLNLDSFEEGFQRVSVLGKGSKERIVPVGRKAREAIQLWLSVRAMLPVKDEQALFLSKRGERISHRQVQNRVKRQAREQGMPTSVHPHMLRHSFASHLLESSGDLRAVQELLGHSDISTTQIYTHLDFQHLADVYDKAHPRARRKKGKD</sequence>
<evidence type="ECO:0000256" key="3">
    <source>
        <dbReference type="ARBA" id="ARBA00015804"/>
    </source>
</evidence>
<evidence type="ECO:0000259" key="12">
    <source>
        <dbReference type="PROSITE" id="PS51898"/>
    </source>
</evidence>
<dbReference type="SUPFAM" id="SSF56349">
    <property type="entry name" value="DNA breaking-rejoining enzymes"/>
    <property type="match status" value="1"/>
</dbReference>
<proteinExistence type="inferred from homology"/>
<reference evidence="14 15" key="1">
    <citation type="submission" date="2024-06" db="EMBL/GenBank/DDBJ databases">
        <title>Genomic Encyclopedia of Type Strains, Phase V (KMG-V): Genome sequencing to study the core and pangenomes of soil and plant-associated prokaryotes.</title>
        <authorList>
            <person name="Whitman W."/>
        </authorList>
    </citation>
    <scope>NUCLEOTIDE SEQUENCE [LARGE SCALE GENOMIC DNA]</scope>
    <source>
        <strain evidence="14 15">NE40</strain>
    </source>
</reference>
<evidence type="ECO:0000256" key="8">
    <source>
        <dbReference type="ARBA" id="ARBA00023125"/>
    </source>
</evidence>
<dbReference type="InterPro" id="IPR013762">
    <property type="entry name" value="Integrase-like_cat_sf"/>
</dbReference>
<name>A0ABV2SGI4_9GAMM</name>
<keyword evidence="6 11" id="KW-0159">Chromosome partition</keyword>
<dbReference type="InterPro" id="IPR002104">
    <property type="entry name" value="Integrase_catalytic"/>
</dbReference>
<dbReference type="NCBIfam" id="NF001399">
    <property type="entry name" value="PRK00283.1"/>
    <property type="match status" value="1"/>
</dbReference>
<dbReference type="InterPro" id="IPR010998">
    <property type="entry name" value="Integrase_recombinase_N"/>
</dbReference>
<dbReference type="RefSeq" id="WP_354011150.1">
    <property type="nucleotide sequence ID" value="NZ_JBEWTA010000001.1"/>
</dbReference>
<dbReference type="InterPro" id="IPR011010">
    <property type="entry name" value="DNA_brk_join_enz"/>
</dbReference>
<dbReference type="Proteomes" id="UP001549366">
    <property type="component" value="Unassembled WGS sequence"/>
</dbReference>
<dbReference type="CDD" id="cd00798">
    <property type="entry name" value="INT_XerDC_C"/>
    <property type="match status" value="1"/>
</dbReference>
<evidence type="ECO:0000313" key="14">
    <source>
        <dbReference type="EMBL" id="MET4756870.1"/>
    </source>
</evidence>
<evidence type="ECO:0000256" key="6">
    <source>
        <dbReference type="ARBA" id="ARBA00022829"/>
    </source>
</evidence>
<evidence type="ECO:0000256" key="2">
    <source>
        <dbReference type="ARBA" id="ARBA00006657"/>
    </source>
</evidence>
<comment type="function">
    <text evidence="11">Site-specific tyrosine recombinase, which acts by catalyzing the cutting and rejoining of the recombining DNA molecules. The XerC-XerD complex is essential to convert dimers of the bacterial chromosome into monomers to permit their segregation at cell division. It also contributes to the segregational stability of plasmids.</text>
</comment>
<keyword evidence="4 11" id="KW-0963">Cytoplasm</keyword>
<comment type="subcellular location">
    <subcellularLocation>
        <location evidence="1 11">Cytoplasm</location>
    </subcellularLocation>
</comment>
<dbReference type="Gene3D" id="1.10.443.10">
    <property type="entry name" value="Intergrase catalytic core"/>
    <property type="match status" value="1"/>
</dbReference>
<dbReference type="InterPro" id="IPR004107">
    <property type="entry name" value="Integrase_SAM-like_N"/>
</dbReference>
<dbReference type="Gene3D" id="1.10.150.130">
    <property type="match status" value="1"/>
</dbReference>
<dbReference type="PROSITE" id="PS51900">
    <property type="entry name" value="CB"/>
    <property type="match status" value="1"/>
</dbReference>
<keyword evidence="10 11" id="KW-0131">Cell cycle</keyword>
<feature type="active site" evidence="11">
    <location>
        <position position="157"/>
    </location>
</feature>
<dbReference type="PANTHER" id="PTHR30349">
    <property type="entry name" value="PHAGE INTEGRASE-RELATED"/>
    <property type="match status" value="1"/>
</dbReference>
<gene>
    <name evidence="11" type="primary">xerC</name>
    <name evidence="14" type="ORF">V5J35_002062</name>
</gene>
<evidence type="ECO:0000256" key="4">
    <source>
        <dbReference type="ARBA" id="ARBA00022490"/>
    </source>
</evidence>